<feature type="transmembrane region" description="Helical" evidence="6">
    <location>
        <begin position="68"/>
        <end position="93"/>
    </location>
</feature>
<feature type="transmembrane region" description="Helical" evidence="6">
    <location>
        <begin position="160"/>
        <end position="183"/>
    </location>
</feature>
<feature type="transmembrane region" description="Helical" evidence="6">
    <location>
        <begin position="234"/>
        <end position="256"/>
    </location>
</feature>
<keyword evidence="3 6" id="KW-0812">Transmembrane</keyword>
<comment type="function">
    <text evidence="6">Gustatory receptor which mediates acceptance or avoidance behavior, depending on its substrates.</text>
</comment>
<dbReference type="VEuPathDB" id="VectorBase:LLOJ010869"/>
<protein>
    <recommendedName>
        <fullName evidence="6">Gustatory receptor</fullName>
    </recommendedName>
</protein>
<keyword evidence="2 6" id="KW-1003">Cell membrane</keyword>
<dbReference type="AlphaFoldDB" id="A0A3F2ZDA4"/>
<dbReference type="EMBL" id="AJWK01009588">
    <property type="status" value="NOT_ANNOTATED_CDS"/>
    <property type="molecule type" value="Genomic_DNA"/>
</dbReference>
<evidence type="ECO:0000256" key="2">
    <source>
        <dbReference type="ARBA" id="ARBA00022475"/>
    </source>
</evidence>
<dbReference type="Proteomes" id="UP000092461">
    <property type="component" value="Unassembled WGS sequence"/>
</dbReference>
<proteinExistence type="inferred from homology"/>
<comment type="subcellular location">
    <subcellularLocation>
        <location evidence="1 6">Cell membrane</location>
        <topology evidence="1 6">Multi-pass membrane protein</topology>
    </subcellularLocation>
</comment>
<dbReference type="GO" id="GO:0050909">
    <property type="term" value="P:sensory perception of taste"/>
    <property type="evidence" value="ECO:0007669"/>
    <property type="project" value="InterPro"/>
</dbReference>
<name>A0A3F2ZDA4_LUTLO</name>
<sequence length="375" mass="43722">MEGVGLVRGLGSLYRFHKFIMCFSHKNRHIFSYFPLVVLYFGQVFGTVACLINPMIHKSLGVMDRSEVADVIVMVDKIIITCWLFAIIVINFCKRNIHTKLFEVIFEYESAIKNTFQTQIVFKNVHSNGQFYFLTIFYLGAVVYQMIFFFGTSYVIVGSIYFIAIYIIHMTTVYLANFILCLAREVDCLTKIVLQHVVHQPLEHPLLMRKKYEAFLLITKFIHIINYANEAFAVHILLNLITTIIVLSYYLYFFAWVATEPLEMKVKLIISSADLALMLPFISVILLLSRNGQICVKSIEKMEDIVRETLMDPHPAVGLNGRRIAYRSQHQAIRIMAHLYQLDYRFIIYMINFVTTNVIILVQFKQLEEARYQDH</sequence>
<feature type="transmembrane region" description="Helical" evidence="6">
    <location>
        <begin position="268"/>
        <end position="288"/>
    </location>
</feature>
<evidence type="ECO:0000256" key="6">
    <source>
        <dbReference type="RuleBase" id="RU363108"/>
    </source>
</evidence>
<reference evidence="7" key="1">
    <citation type="submission" date="2020-05" db="UniProtKB">
        <authorList>
            <consortium name="EnsemblMetazoa"/>
        </authorList>
    </citation>
    <scope>IDENTIFICATION</scope>
    <source>
        <strain evidence="7">Jacobina</strain>
    </source>
</reference>
<comment type="similarity">
    <text evidence="6">Belongs to the insect chemoreceptor superfamily. Gustatory receptor (GR) family.</text>
</comment>
<accession>A0A3F2ZDA4</accession>
<evidence type="ECO:0000313" key="7">
    <source>
        <dbReference type="EnsemblMetazoa" id="LLOJ010869-PA"/>
    </source>
</evidence>
<evidence type="ECO:0000313" key="8">
    <source>
        <dbReference type="Proteomes" id="UP000092461"/>
    </source>
</evidence>
<keyword evidence="6" id="KW-0807">Transducer</keyword>
<feature type="transmembrane region" description="Helical" evidence="6">
    <location>
        <begin position="30"/>
        <end position="56"/>
    </location>
</feature>
<dbReference type="GO" id="GO:0007165">
    <property type="term" value="P:signal transduction"/>
    <property type="evidence" value="ECO:0007669"/>
    <property type="project" value="UniProtKB-KW"/>
</dbReference>
<feature type="transmembrane region" description="Helical" evidence="6">
    <location>
        <begin position="131"/>
        <end position="154"/>
    </location>
</feature>
<evidence type="ECO:0000256" key="3">
    <source>
        <dbReference type="ARBA" id="ARBA00022692"/>
    </source>
</evidence>
<dbReference type="InterPro" id="IPR013604">
    <property type="entry name" value="7TM_chemorcpt"/>
</dbReference>
<evidence type="ECO:0000256" key="4">
    <source>
        <dbReference type="ARBA" id="ARBA00022989"/>
    </source>
</evidence>
<dbReference type="EnsemblMetazoa" id="LLOJ010869-RA">
    <property type="protein sequence ID" value="LLOJ010869-PA"/>
    <property type="gene ID" value="LLOJ010869"/>
</dbReference>
<organism evidence="7 8">
    <name type="scientific">Lutzomyia longipalpis</name>
    <name type="common">Sand fly</name>
    <dbReference type="NCBI Taxonomy" id="7200"/>
    <lineage>
        <taxon>Eukaryota</taxon>
        <taxon>Metazoa</taxon>
        <taxon>Ecdysozoa</taxon>
        <taxon>Arthropoda</taxon>
        <taxon>Hexapoda</taxon>
        <taxon>Insecta</taxon>
        <taxon>Pterygota</taxon>
        <taxon>Neoptera</taxon>
        <taxon>Endopterygota</taxon>
        <taxon>Diptera</taxon>
        <taxon>Nematocera</taxon>
        <taxon>Psychodoidea</taxon>
        <taxon>Psychodidae</taxon>
        <taxon>Lutzomyia</taxon>
        <taxon>Lutzomyia</taxon>
    </lineage>
</organism>
<feature type="transmembrane region" description="Helical" evidence="6">
    <location>
        <begin position="346"/>
        <end position="364"/>
    </location>
</feature>
<evidence type="ECO:0000256" key="1">
    <source>
        <dbReference type="ARBA" id="ARBA00004651"/>
    </source>
</evidence>
<keyword evidence="5 6" id="KW-0472">Membrane</keyword>
<keyword evidence="6" id="KW-0675">Receptor</keyword>
<dbReference type="GO" id="GO:0005886">
    <property type="term" value="C:plasma membrane"/>
    <property type="evidence" value="ECO:0007669"/>
    <property type="project" value="UniProtKB-SubCell"/>
</dbReference>
<dbReference type="Pfam" id="PF08395">
    <property type="entry name" value="7tm_7"/>
    <property type="match status" value="1"/>
</dbReference>
<evidence type="ECO:0000256" key="5">
    <source>
        <dbReference type="ARBA" id="ARBA00023136"/>
    </source>
</evidence>
<keyword evidence="4 6" id="KW-1133">Transmembrane helix</keyword>
<keyword evidence="8" id="KW-1185">Reference proteome</keyword>